<gene>
    <name evidence="2" type="ORF">PW52_13275</name>
</gene>
<dbReference type="Pfam" id="PF09413">
    <property type="entry name" value="DUF2007"/>
    <property type="match status" value="1"/>
</dbReference>
<evidence type="ECO:0000313" key="2">
    <source>
        <dbReference type="EMBL" id="KJD34876.1"/>
    </source>
</evidence>
<dbReference type="InterPro" id="IPR018551">
    <property type="entry name" value="DUF2007"/>
</dbReference>
<sequence length="77" mass="8709">MSNYIKVFSGNFIDVQRIFSELEKENICAVIKDESESGRLAGFGSSILGFQEIHVHKDELDRAVLTVEKIASEEFQD</sequence>
<name>A0A0D7W6X7_9FLAO</name>
<feature type="domain" description="DUF2007" evidence="1">
    <location>
        <begin position="7"/>
        <end position="63"/>
    </location>
</feature>
<proteinExistence type="predicted"/>
<keyword evidence="3" id="KW-1185">Reference proteome</keyword>
<evidence type="ECO:0000259" key="1">
    <source>
        <dbReference type="Pfam" id="PF09413"/>
    </source>
</evidence>
<protein>
    <recommendedName>
        <fullName evidence="1">DUF2007 domain-containing protein</fullName>
    </recommendedName>
</protein>
<accession>A0A0D7W6X7</accession>
<reference evidence="2 3" key="1">
    <citation type="submission" date="2014-11" db="EMBL/GenBank/DDBJ databases">
        <title>Tamlana sedimentorum sp. nov., isolated from shallow sand sediments of the Sea of Japan.</title>
        <authorList>
            <person name="Romanenko L.A."/>
        </authorList>
    </citation>
    <scope>NUCLEOTIDE SEQUENCE [LARGE SCALE GENOMIC DNA]</scope>
    <source>
        <strain evidence="2 3">JCM 19808</strain>
    </source>
</reference>
<comment type="caution">
    <text evidence="2">The sequence shown here is derived from an EMBL/GenBank/DDBJ whole genome shotgun (WGS) entry which is preliminary data.</text>
</comment>
<evidence type="ECO:0000313" key="3">
    <source>
        <dbReference type="Proteomes" id="UP000032578"/>
    </source>
</evidence>
<dbReference type="RefSeq" id="WP_044633452.1">
    <property type="nucleotide sequence ID" value="NZ_JTDW01000011.1"/>
</dbReference>
<dbReference type="Proteomes" id="UP000032578">
    <property type="component" value="Unassembled WGS sequence"/>
</dbReference>
<dbReference type="PATRIC" id="fig|1435349.4.peg.677"/>
<organism evidence="2 3">
    <name type="scientific">Neotamlana sedimentorum</name>
    <dbReference type="NCBI Taxonomy" id="1435349"/>
    <lineage>
        <taxon>Bacteria</taxon>
        <taxon>Pseudomonadati</taxon>
        <taxon>Bacteroidota</taxon>
        <taxon>Flavobacteriia</taxon>
        <taxon>Flavobacteriales</taxon>
        <taxon>Flavobacteriaceae</taxon>
        <taxon>Neotamlana</taxon>
    </lineage>
</organism>
<dbReference type="STRING" id="1435349.PW52_13275"/>
<dbReference type="EMBL" id="JTDW01000011">
    <property type="protein sequence ID" value="KJD34876.1"/>
    <property type="molecule type" value="Genomic_DNA"/>
</dbReference>
<dbReference type="OrthoDB" id="1149279at2"/>
<dbReference type="AlphaFoldDB" id="A0A0D7W6X7"/>